<evidence type="ECO:0000256" key="7">
    <source>
        <dbReference type="SAM" id="Phobius"/>
    </source>
</evidence>
<dbReference type="PANTHER" id="PTHR19957:SF307">
    <property type="entry name" value="PROTEIN SSO1-RELATED"/>
    <property type="match status" value="1"/>
</dbReference>
<dbReference type="InterPro" id="IPR000727">
    <property type="entry name" value="T_SNARE_dom"/>
</dbReference>
<dbReference type="GO" id="GO:0006887">
    <property type="term" value="P:exocytosis"/>
    <property type="evidence" value="ECO:0007669"/>
    <property type="project" value="TreeGrafter"/>
</dbReference>
<proteinExistence type="inferred from homology"/>
<evidence type="ECO:0000259" key="8">
    <source>
        <dbReference type="PROSITE" id="PS50192"/>
    </source>
</evidence>
<dbReference type="InterPro" id="IPR045242">
    <property type="entry name" value="Syntaxin"/>
</dbReference>
<organism evidence="9 10">
    <name type="scientific">Hesseltinella vesiculosa</name>
    <dbReference type="NCBI Taxonomy" id="101127"/>
    <lineage>
        <taxon>Eukaryota</taxon>
        <taxon>Fungi</taxon>
        <taxon>Fungi incertae sedis</taxon>
        <taxon>Mucoromycota</taxon>
        <taxon>Mucoromycotina</taxon>
        <taxon>Mucoromycetes</taxon>
        <taxon>Mucorales</taxon>
        <taxon>Cunninghamellaceae</taxon>
        <taxon>Hesseltinella</taxon>
    </lineage>
</organism>
<comment type="similarity">
    <text evidence="2">Belongs to the syntaxin family.</text>
</comment>
<evidence type="ECO:0000256" key="5">
    <source>
        <dbReference type="ARBA" id="ARBA00023136"/>
    </source>
</evidence>
<protein>
    <submittedName>
        <fullName evidence="9">t-SNARE</fullName>
    </submittedName>
</protein>
<dbReference type="GO" id="GO:0012505">
    <property type="term" value="C:endomembrane system"/>
    <property type="evidence" value="ECO:0007669"/>
    <property type="project" value="TreeGrafter"/>
</dbReference>
<dbReference type="STRING" id="101127.A0A1X2G410"/>
<comment type="subcellular location">
    <subcellularLocation>
        <location evidence="1">Membrane</location>
        <topology evidence="1">Single-pass type IV membrane protein</topology>
    </subcellularLocation>
</comment>
<dbReference type="Pfam" id="PF00804">
    <property type="entry name" value="Syntaxin"/>
    <property type="match status" value="1"/>
</dbReference>
<dbReference type="GO" id="GO:0006906">
    <property type="term" value="P:vesicle fusion"/>
    <property type="evidence" value="ECO:0007669"/>
    <property type="project" value="TreeGrafter"/>
</dbReference>
<dbReference type="GO" id="GO:0006886">
    <property type="term" value="P:intracellular protein transport"/>
    <property type="evidence" value="ECO:0007669"/>
    <property type="project" value="TreeGrafter"/>
</dbReference>
<keyword evidence="10" id="KW-1185">Reference proteome</keyword>
<dbReference type="GO" id="GO:0048278">
    <property type="term" value="P:vesicle docking"/>
    <property type="evidence" value="ECO:0007669"/>
    <property type="project" value="TreeGrafter"/>
</dbReference>
<dbReference type="InterPro" id="IPR010989">
    <property type="entry name" value="SNARE"/>
</dbReference>
<sequence length="367" mass="41746">MSYSFTRDRTAELRGETTPRNSQDNQDDGFGPRRTPAGYTQYSSSQNEPGISNPFSYNSSPPPPPPPTSGYQSYEMHQRTGPADLSTMPGFFDEMDDLKREVSTVGDSVQDIQALHNAAIVATNESQARDYGNQLVRLKQETAQRNNDIKNRIKAIEQSNFQFAKTSDGQIRQSQTDAVRKRFLDTIQRYQDMERAFDERYRQRIERQIRIVKPDASQQEIDNLIDSEQGDQVFTQSLMQAGRTSQARAVLSEVQDRHQDIKRIEKTIVELHQLFMDMQMLVEQQGQTVTAVEAQAQETTTQLEHGNRFIDRAIKSAKATRTKKWCCFFIVLILCVVIGILVWWFAFDHVGVGGNTSNNSNNTSAKS</sequence>
<evidence type="ECO:0000256" key="6">
    <source>
        <dbReference type="SAM" id="MobiDB-lite"/>
    </source>
</evidence>
<feature type="compositionally biased region" description="Basic and acidic residues" evidence="6">
    <location>
        <begin position="1"/>
        <end position="17"/>
    </location>
</feature>
<dbReference type="Gene3D" id="1.20.58.70">
    <property type="match status" value="1"/>
</dbReference>
<dbReference type="GO" id="GO:0005886">
    <property type="term" value="C:plasma membrane"/>
    <property type="evidence" value="ECO:0007669"/>
    <property type="project" value="TreeGrafter"/>
</dbReference>
<dbReference type="AlphaFoldDB" id="A0A1X2G410"/>
<feature type="domain" description="T-SNARE coiled-coil homology" evidence="8">
    <location>
        <begin position="251"/>
        <end position="313"/>
    </location>
</feature>
<dbReference type="SMART" id="SM00503">
    <property type="entry name" value="SynN"/>
    <property type="match status" value="1"/>
</dbReference>
<feature type="compositionally biased region" description="Polar residues" evidence="6">
    <location>
        <begin position="38"/>
        <end position="50"/>
    </location>
</feature>
<dbReference type="OrthoDB" id="10255013at2759"/>
<feature type="transmembrane region" description="Helical" evidence="7">
    <location>
        <begin position="325"/>
        <end position="346"/>
    </location>
</feature>
<evidence type="ECO:0000256" key="4">
    <source>
        <dbReference type="ARBA" id="ARBA00022989"/>
    </source>
</evidence>
<comment type="caution">
    <text evidence="9">The sequence shown here is derived from an EMBL/GenBank/DDBJ whole genome shotgun (WGS) entry which is preliminary data.</text>
</comment>
<evidence type="ECO:0000256" key="2">
    <source>
        <dbReference type="ARBA" id="ARBA00009063"/>
    </source>
</evidence>
<evidence type="ECO:0000313" key="9">
    <source>
        <dbReference type="EMBL" id="ORX44273.1"/>
    </source>
</evidence>
<dbReference type="EMBL" id="MCGT01000049">
    <property type="protein sequence ID" value="ORX44273.1"/>
    <property type="molecule type" value="Genomic_DNA"/>
</dbReference>
<name>A0A1X2G410_9FUNG</name>
<dbReference type="Pfam" id="PF05739">
    <property type="entry name" value="SNARE"/>
    <property type="match status" value="1"/>
</dbReference>
<accession>A0A1X2G410</accession>
<dbReference type="SUPFAM" id="SSF47661">
    <property type="entry name" value="t-snare proteins"/>
    <property type="match status" value="1"/>
</dbReference>
<dbReference type="GO" id="GO:0005484">
    <property type="term" value="F:SNAP receptor activity"/>
    <property type="evidence" value="ECO:0007669"/>
    <property type="project" value="TreeGrafter"/>
</dbReference>
<feature type="region of interest" description="Disordered" evidence="6">
    <location>
        <begin position="1"/>
        <end position="75"/>
    </location>
</feature>
<dbReference type="PANTHER" id="PTHR19957">
    <property type="entry name" value="SYNTAXIN"/>
    <property type="match status" value="1"/>
</dbReference>
<reference evidence="9 10" key="1">
    <citation type="submission" date="2016-07" db="EMBL/GenBank/DDBJ databases">
        <title>Pervasive Adenine N6-methylation of Active Genes in Fungi.</title>
        <authorList>
            <consortium name="DOE Joint Genome Institute"/>
            <person name="Mondo S.J."/>
            <person name="Dannebaum R.O."/>
            <person name="Kuo R.C."/>
            <person name="Labutti K."/>
            <person name="Haridas S."/>
            <person name="Kuo A."/>
            <person name="Salamov A."/>
            <person name="Ahrendt S.R."/>
            <person name="Lipzen A."/>
            <person name="Sullivan W."/>
            <person name="Andreopoulos W.B."/>
            <person name="Clum A."/>
            <person name="Lindquist E."/>
            <person name="Daum C."/>
            <person name="Ramamoorthy G.K."/>
            <person name="Gryganskyi A."/>
            <person name="Culley D."/>
            <person name="Magnuson J.K."/>
            <person name="James T.Y."/>
            <person name="O'Malley M.A."/>
            <person name="Stajich J.E."/>
            <person name="Spatafora J.W."/>
            <person name="Visel A."/>
            <person name="Grigoriev I.V."/>
        </authorList>
    </citation>
    <scope>NUCLEOTIDE SEQUENCE [LARGE SCALE GENOMIC DNA]</scope>
    <source>
        <strain evidence="9 10">NRRL 3301</strain>
    </source>
</reference>
<keyword evidence="5 7" id="KW-0472">Membrane</keyword>
<keyword evidence="4 7" id="KW-1133">Transmembrane helix</keyword>
<dbReference type="Proteomes" id="UP000242146">
    <property type="component" value="Unassembled WGS sequence"/>
</dbReference>
<dbReference type="GO" id="GO:0000149">
    <property type="term" value="F:SNARE binding"/>
    <property type="evidence" value="ECO:0007669"/>
    <property type="project" value="TreeGrafter"/>
</dbReference>
<evidence type="ECO:0000256" key="1">
    <source>
        <dbReference type="ARBA" id="ARBA00004211"/>
    </source>
</evidence>
<keyword evidence="3 7" id="KW-0812">Transmembrane</keyword>
<dbReference type="PROSITE" id="PS50192">
    <property type="entry name" value="T_SNARE"/>
    <property type="match status" value="1"/>
</dbReference>
<gene>
    <name evidence="9" type="ORF">DM01DRAFT_1378509</name>
</gene>
<dbReference type="GO" id="GO:0031201">
    <property type="term" value="C:SNARE complex"/>
    <property type="evidence" value="ECO:0007669"/>
    <property type="project" value="TreeGrafter"/>
</dbReference>
<dbReference type="InterPro" id="IPR006011">
    <property type="entry name" value="Syntaxin_N"/>
</dbReference>
<evidence type="ECO:0000256" key="3">
    <source>
        <dbReference type="ARBA" id="ARBA00022692"/>
    </source>
</evidence>
<evidence type="ECO:0000313" key="10">
    <source>
        <dbReference type="Proteomes" id="UP000242146"/>
    </source>
</evidence>
<dbReference type="SMART" id="SM00397">
    <property type="entry name" value="t_SNARE"/>
    <property type="match status" value="1"/>
</dbReference>
<dbReference type="CDD" id="cd15849">
    <property type="entry name" value="SNARE_Sso1"/>
    <property type="match status" value="1"/>
</dbReference>